<dbReference type="GO" id="GO:0022857">
    <property type="term" value="F:transmembrane transporter activity"/>
    <property type="evidence" value="ECO:0007669"/>
    <property type="project" value="UniProtKB-UniRule"/>
</dbReference>
<keyword evidence="4 7" id="KW-0812">Transmembrane</keyword>
<dbReference type="NCBIfam" id="TIGR00786">
    <property type="entry name" value="dctM"/>
    <property type="match status" value="1"/>
</dbReference>
<keyword evidence="10" id="KW-1185">Reference proteome</keyword>
<evidence type="ECO:0000256" key="3">
    <source>
        <dbReference type="ARBA" id="ARBA00022519"/>
    </source>
</evidence>
<keyword evidence="5 7" id="KW-1133">Transmembrane helix</keyword>
<keyword evidence="7" id="KW-0813">Transport</keyword>
<evidence type="ECO:0000313" key="10">
    <source>
        <dbReference type="Proteomes" id="UP000248021"/>
    </source>
</evidence>
<comment type="caution">
    <text evidence="9">The sequence shown here is derived from an EMBL/GenBank/DDBJ whole genome shotgun (WGS) entry which is preliminary data.</text>
</comment>
<dbReference type="EMBL" id="QJJK01000013">
    <property type="protein sequence ID" value="PXW53658.1"/>
    <property type="molecule type" value="Genomic_DNA"/>
</dbReference>
<dbReference type="Pfam" id="PF06808">
    <property type="entry name" value="DctM"/>
    <property type="match status" value="1"/>
</dbReference>
<comment type="subunit">
    <text evidence="7">The complex comprises the extracytoplasmic solute receptor protein and the two transmembrane proteins.</text>
</comment>
<feature type="transmembrane region" description="Helical" evidence="7">
    <location>
        <begin position="340"/>
        <end position="364"/>
    </location>
</feature>
<dbReference type="AlphaFoldDB" id="A0A2V3TW07"/>
<evidence type="ECO:0000256" key="2">
    <source>
        <dbReference type="ARBA" id="ARBA00022475"/>
    </source>
</evidence>
<keyword evidence="6 7" id="KW-0472">Membrane</keyword>
<sequence>MGGIEYFVIGMTVMFALMLLHVPIGFAMMLVGFCGYATLVGFTPAASTLMTSVASNVSSFSLAVVPLFILMGSFASLAGLSDDLYRLAERMIGHRRGGLAQATILGCAVFGAICGSSLATAATFGRVALPEMEKRGYATSLASGTIAAGGTLGALIPPSIILVIYAVMTESFILDLFVAALIPALMAIICQFVAIYITLWRDPSLAPAGRRYSTAERIATAKSALPSIGFLVIILGGMYGGVFTVNEAAAAGAIGAMLLAIARGKLTVHTLRSTLIEAGRNTGMIYLIILGADMLGYFVTITGAPEAFVSFIQTAGYAPIVVITCFVLMYIVLGSIFDTIAAMLITLPFVLPVVESLGYSVIWWGIVTLAVIELGMITPPIGMNVFVLHAVAPHVPMSKIFRGVMPFILTDLVRIVLLVSFPVLALWLLQ</sequence>
<dbReference type="OrthoDB" id="9790209at2"/>
<dbReference type="Proteomes" id="UP000248021">
    <property type="component" value="Unassembled WGS sequence"/>
</dbReference>
<dbReference type="PANTHER" id="PTHR33362:SF5">
    <property type="entry name" value="C4-DICARBOXYLATE TRAP TRANSPORTER LARGE PERMEASE PROTEIN DCTM"/>
    <property type="match status" value="1"/>
</dbReference>
<evidence type="ECO:0000259" key="8">
    <source>
        <dbReference type="Pfam" id="PF06808"/>
    </source>
</evidence>
<dbReference type="InterPro" id="IPR004681">
    <property type="entry name" value="TRAP_DctM"/>
</dbReference>
<dbReference type="RefSeq" id="WP_110377616.1">
    <property type="nucleotide sequence ID" value="NZ_JAHBRY010000001.1"/>
</dbReference>
<proteinExistence type="inferred from homology"/>
<keyword evidence="3 7" id="KW-0997">Cell inner membrane</keyword>
<dbReference type="PANTHER" id="PTHR33362">
    <property type="entry name" value="SIALIC ACID TRAP TRANSPORTER PERMEASE PROTEIN SIAT-RELATED"/>
    <property type="match status" value="1"/>
</dbReference>
<comment type="similarity">
    <text evidence="7">Belongs to the TRAP transporter large permease family.</text>
</comment>
<feature type="transmembrane region" description="Helical" evidence="7">
    <location>
        <begin position="100"/>
        <end position="129"/>
    </location>
</feature>
<feature type="transmembrane region" description="Helical" evidence="7">
    <location>
        <begin position="245"/>
        <end position="262"/>
    </location>
</feature>
<feature type="transmembrane region" description="Helical" evidence="7">
    <location>
        <begin position="283"/>
        <end position="304"/>
    </location>
</feature>
<feature type="transmembrane region" description="Helical" evidence="7">
    <location>
        <begin position="316"/>
        <end position="333"/>
    </location>
</feature>
<evidence type="ECO:0000256" key="1">
    <source>
        <dbReference type="ARBA" id="ARBA00004429"/>
    </source>
</evidence>
<comment type="subcellular location">
    <subcellularLocation>
        <location evidence="1 7">Cell inner membrane</location>
        <topology evidence="1 7">Multi-pass membrane protein</topology>
    </subcellularLocation>
</comment>
<feature type="transmembrane region" description="Helical" evidence="7">
    <location>
        <begin position="172"/>
        <end position="199"/>
    </location>
</feature>
<evidence type="ECO:0000256" key="7">
    <source>
        <dbReference type="RuleBase" id="RU369079"/>
    </source>
</evidence>
<evidence type="ECO:0000256" key="6">
    <source>
        <dbReference type="ARBA" id="ARBA00023136"/>
    </source>
</evidence>
<feature type="transmembrane region" description="Helical" evidence="7">
    <location>
        <begin position="370"/>
        <end position="392"/>
    </location>
</feature>
<reference evidence="9 10" key="1">
    <citation type="submission" date="2018-05" db="EMBL/GenBank/DDBJ databases">
        <title>Genomic Encyclopedia of Type Strains, Phase IV (KMG-IV): sequencing the most valuable type-strain genomes for metagenomic binning, comparative biology and taxonomic classification.</title>
        <authorList>
            <person name="Goeker M."/>
        </authorList>
    </citation>
    <scope>NUCLEOTIDE SEQUENCE [LARGE SCALE GENOMIC DNA]</scope>
    <source>
        <strain evidence="9 10">DSM 6462</strain>
    </source>
</reference>
<comment type="function">
    <text evidence="7">Part of the tripartite ATP-independent periplasmic (TRAP) transport system.</text>
</comment>
<feature type="transmembrane region" description="Helical" evidence="7">
    <location>
        <begin position="60"/>
        <end position="80"/>
    </location>
</feature>
<name>A0A2V3TW07_9HYPH</name>
<evidence type="ECO:0000256" key="4">
    <source>
        <dbReference type="ARBA" id="ARBA00022692"/>
    </source>
</evidence>
<evidence type="ECO:0000256" key="5">
    <source>
        <dbReference type="ARBA" id="ARBA00022989"/>
    </source>
</evidence>
<dbReference type="PIRSF" id="PIRSF006066">
    <property type="entry name" value="HI0050"/>
    <property type="match status" value="1"/>
</dbReference>
<dbReference type="GO" id="GO:0005886">
    <property type="term" value="C:plasma membrane"/>
    <property type="evidence" value="ECO:0007669"/>
    <property type="project" value="UniProtKB-SubCell"/>
</dbReference>
<organism evidence="9 10">
    <name type="scientific">Chelatococcus asaccharovorans</name>
    <dbReference type="NCBI Taxonomy" id="28210"/>
    <lineage>
        <taxon>Bacteria</taxon>
        <taxon>Pseudomonadati</taxon>
        <taxon>Pseudomonadota</taxon>
        <taxon>Alphaproteobacteria</taxon>
        <taxon>Hyphomicrobiales</taxon>
        <taxon>Chelatococcaceae</taxon>
        <taxon>Chelatococcus</taxon>
    </lineage>
</organism>
<feature type="transmembrane region" description="Helical" evidence="7">
    <location>
        <begin position="404"/>
        <end position="429"/>
    </location>
</feature>
<protein>
    <recommendedName>
        <fullName evidence="7">TRAP transporter large permease protein</fullName>
    </recommendedName>
</protein>
<feature type="domain" description="TRAP C4-dicarboxylate transport system permease DctM subunit" evidence="8">
    <location>
        <begin position="12"/>
        <end position="423"/>
    </location>
</feature>
<dbReference type="InterPro" id="IPR010656">
    <property type="entry name" value="DctM"/>
</dbReference>
<gene>
    <name evidence="9" type="ORF">C7450_113146</name>
</gene>
<accession>A0A2V3TW07</accession>
<feature type="transmembrane region" description="Helical" evidence="7">
    <location>
        <begin position="6"/>
        <end position="39"/>
    </location>
</feature>
<keyword evidence="2" id="KW-1003">Cell membrane</keyword>
<evidence type="ECO:0000313" key="9">
    <source>
        <dbReference type="EMBL" id="PXW53658.1"/>
    </source>
</evidence>
<feature type="transmembrane region" description="Helical" evidence="7">
    <location>
        <begin position="141"/>
        <end position="166"/>
    </location>
</feature>